<evidence type="ECO:0000313" key="2">
    <source>
        <dbReference type="EMBL" id="GIG17260.1"/>
    </source>
</evidence>
<keyword evidence="1" id="KW-1133">Transmembrane helix</keyword>
<comment type="caution">
    <text evidence="2">The sequence shown here is derived from an EMBL/GenBank/DDBJ whole genome shotgun (WGS) entry which is preliminary data.</text>
</comment>
<dbReference type="AlphaFoldDB" id="A0A8J3LMG8"/>
<dbReference type="Proteomes" id="UP000660339">
    <property type="component" value="Unassembled WGS sequence"/>
</dbReference>
<feature type="transmembrane region" description="Helical" evidence="1">
    <location>
        <begin position="31"/>
        <end position="47"/>
    </location>
</feature>
<dbReference type="EMBL" id="BONJ01000030">
    <property type="protein sequence ID" value="GIG17260.1"/>
    <property type="molecule type" value="Genomic_DNA"/>
</dbReference>
<evidence type="ECO:0000313" key="3">
    <source>
        <dbReference type="Proteomes" id="UP000660339"/>
    </source>
</evidence>
<keyword evidence="1" id="KW-0472">Membrane</keyword>
<keyword evidence="1" id="KW-0812">Transmembrane</keyword>
<evidence type="ECO:0000256" key="1">
    <source>
        <dbReference type="SAM" id="Phobius"/>
    </source>
</evidence>
<name>A0A8J3LMG8_9ACTN</name>
<organism evidence="2 3">
    <name type="scientific">Catellatospora methionotrophica</name>
    <dbReference type="NCBI Taxonomy" id="121620"/>
    <lineage>
        <taxon>Bacteria</taxon>
        <taxon>Bacillati</taxon>
        <taxon>Actinomycetota</taxon>
        <taxon>Actinomycetes</taxon>
        <taxon>Micromonosporales</taxon>
        <taxon>Micromonosporaceae</taxon>
        <taxon>Catellatospora</taxon>
    </lineage>
</organism>
<accession>A0A8J3LMG8</accession>
<sequence length="181" mass="20048">MFVTTATLAVVGVVGSWNPWRLVVLDRWLDHAPMIWVALPFGVYLLHLRWRGHGPRWSDHPRDRSWLLWTCFTAVLGLVGLAMTVGSAVSAPDERVLATSPDGRHQIVLDQDDDLLFLRSVEGLRSRQSPVPCAVIPVGAAFVEAGTFEVRDEFIADKPRRYSFDPATVQILSTCKVASAG</sequence>
<keyword evidence="3" id="KW-1185">Reference proteome</keyword>
<reference evidence="2" key="1">
    <citation type="submission" date="2021-01" db="EMBL/GenBank/DDBJ databases">
        <title>Whole genome shotgun sequence of Catellatospora methionotrophica NBRC 14553.</title>
        <authorList>
            <person name="Komaki H."/>
            <person name="Tamura T."/>
        </authorList>
    </citation>
    <scope>NUCLEOTIDE SEQUENCE</scope>
    <source>
        <strain evidence="2">NBRC 14553</strain>
    </source>
</reference>
<proteinExistence type="predicted"/>
<protein>
    <submittedName>
        <fullName evidence="2">Uncharacterized protein</fullName>
    </submittedName>
</protein>
<feature type="transmembrane region" description="Helical" evidence="1">
    <location>
        <begin position="67"/>
        <end position="89"/>
    </location>
</feature>
<gene>
    <name evidence="2" type="ORF">Cme02nite_55920</name>
</gene>